<keyword evidence="2" id="KW-0812">Transmembrane</keyword>
<comment type="caution">
    <text evidence="3">The sequence shown here is derived from an EMBL/GenBank/DDBJ whole genome shotgun (WGS) entry which is preliminary data.</text>
</comment>
<keyword evidence="4" id="KW-1185">Reference proteome</keyword>
<gene>
    <name evidence="3" type="ORF">PVAP13_3KG377542</name>
</gene>
<accession>A0A8T0UX14</accession>
<feature type="compositionally biased region" description="Basic and acidic residues" evidence="1">
    <location>
        <begin position="1"/>
        <end position="11"/>
    </location>
</feature>
<dbReference type="AlphaFoldDB" id="A0A8T0UX14"/>
<evidence type="ECO:0000256" key="2">
    <source>
        <dbReference type="SAM" id="Phobius"/>
    </source>
</evidence>
<evidence type="ECO:0000313" key="3">
    <source>
        <dbReference type="EMBL" id="KAG2626787.1"/>
    </source>
</evidence>
<dbReference type="Proteomes" id="UP000823388">
    <property type="component" value="Chromosome 3K"/>
</dbReference>
<reference evidence="3" key="1">
    <citation type="submission" date="2020-05" db="EMBL/GenBank/DDBJ databases">
        <title>WGS assembly of Panicum virgatum.</title>
        <authorList>
            <person name="Lovell J.T."/>
            <person name="Jenkins J."/>
            <person name="Shu S."/>
            <person name="Juenger T.E."/>
            <person name="Schmutz J."/>
        </authorList>
    </citation>
    <scope>NUCLEOTIDE SEQUENCE</scope>
    <source>
        <strain evidence="3">AP13</strain>
    </source>
</reference>
<evidence type="ECO:0000313" key="4">
    <source>
        <dbReference type="Proteomes" id="UP000823388"/>
    </source>
</evidence>
<dbReference type="EMBL" id="CM029041">
    <property type="protein sequence ID" value="KAG2626787.1"/>
    <property type="molecule type" value="Genomic_DNA"/>
</dbReference>
<keyword evidence="2" id="KW-0472">Membrane</keyword>
<keyword evidence="2" id="KW-1133">Transmembrane helix</keyword>
<name>A0A8T0UX14_PANVG</name>
<organism evidence="3 4">
    <name type="scientific">Panicum virgatum</name>
    <name type="common">Blackwell switchgrass</name>
    <dbReference type="NCBI Taxonomy" id="38727"/>
    <lineage>
        <taxon>Eukaryota</taxon>
        <taxon>Viridiplantae</taxon>
        <taxon>Streptophyta</taxon>
        <taxon>Embryophyta</taxon>
        <taxon>Tracheophyta</taxon>
        <taxon>Spermatophyta</taxon>
        <taxon>Magnoliopsida</taxon>
        <taxon>Liliopsida</taxon>
        <taxon>Poales</taxon>
        <taxon>Poaceae</taxon>
        <taxon>PACMAD clade</taxon>
        <taxon>Panicoideae</taxon>
        <taxon>Panicodae</taxon>
        <taxon>Paniceae</taxon>
        <taxon>Panicinae</taxon>
        <taxon>Panicum</taxon>
        <taxon>Panicum sect. Hiantes</taxon>
    </lineage>
</organism>
<evidence type="ECO:0000256" key="1">
    <source>
        <dbReference type="SAM" id="MobiDB-lite"/>
    </source>
</evidence>
<feature type="region of interest" description="Disordered" evidence="1">
    <location>
        <begin position="1"/>
        <end position="47"/>
    </location>
</feature>
<feature type="transmembrane region" description="Helical" evidence="2">
    <location>
        <begin position="99"/>
        <end position="120"/>
    </location>
</feature>
<protein>
    <submittedName>
        <fullName evidence="3">Uncharacterized protein</fullName>
    </submittedName>
</protein>
<sequence length="167" mass="18446">MPARTRLETRLARTPQARDPGRGRRKKQEREGVSLSLSLPPPSPSPASRLRCLRKVGAFASPREIFRSNFFSGLRSGQIGAGELRPLPIRIRPVDARVFSSRVFCVVFCPLLFALVAAAGSGRSAVWYGLERAEAVWRVVGLWFRGGRRRSVTDSVAGLLETLGDRC</sequence>
<proteinExistence type="predicted"/>